<protein>
    <submittedName>
        <fullName evidence="2">Uncharacterized protein</fullName>
    </submittedName>
</protein>
<accession>A0A8J2WYR6</accession>
<reference evidence="2" key="1">
    <citation type="submission" date="2021-11" db="EMBL/GenBank/DDBJ databases">
        <authorList>
            <consortium name="Genoscope - CEA"/>
            <person name="William W."/>
        </authorList>
    </citation>
    <scope>NUCLEOTIDE SEQUENCE</scope>
</reference>
<name>A0A8J2WYR6_9STRA</name>
<feature type="compositionally biased region" description="Basic residues" evidence="1">
    <location>
        <begin position="130"/>
        <end position="163"/>
    </location>
</feature>
<gene>
    <name evidence="2" type="ORF">PECAL_3P13510</name>
</gene>
<feature type="compositionally biased region" description="Low complexity" evidence="1">
    <location>
        <begin position="21"/>
        <end position="35"/>
    </location>
</feature>
<proteinExistence type="predicted"/>
<feature type="region of interest" description="Disordered" evidence="1">
    <location>
        <begin position="1"/>
        <end position="35"/>
    </location>
</feature>
<organism evidence="2 3">
    <name type="scientific">Pelagomonas calceolata</name>
    <dbReference type="NCBI Taxonomy" id="35677"/>
    <lineage>
        <taxon>Eukaryota</taxon>
        <taxon>Sar</taxon>
        <taxon>Stramenopiles</taxon>
        <taxon>Ochrophyta</taxon>
        <taxon>Pelagophyceae</taxon>
        <taxon>Pelagomonadales</taxon>
        <taxon>Pelagomonadaceae</taxon>
        <taxon>Pelagomonas</taxon>
    </lineage>
</organism>
<dbReference type="OrthoDB" id="202443at2759"/>
<dbReference type="EMBL" id="CAKKNE010000003">
    <property type="protein sequence ID" value="CAH0371410.1"/>
    <property type="molecule type" value="Genomic_DNA"/>
</dbReference>
<sequence>MASKRPIGPAGPPKDDTKQNAATAAGGAQGVPAPAQRSAAFDAVLRMQLGQDCRTINDKINDSNRPTWDQYKKDNEDRLNLTGADQKKMMAYRAELDAERARKLARASKTHASLRDGSDDDASADSDDRKKRKRKREKKKLKKEAKKKARKLLKKEKKKRKKRSDSSSSSSGS</sequence>
<dbReference type="Proteomes" id="UP000789595">
    <property type="component" value="Unassembled WGS sequence"/>
</dbReference>
<evidence type="ECO:0000313" key="2">
    <source>
        <dbReference type="EMBL" id="CAH0371410.1"/>
    </source>
</evidence>
<evidence type="ECO:0000313" key="3">
    <source>
        <dbReference type="Proteomes" id="UP000789595"/>
    </source>
</evidence>
<keyword evidence="3" id="KW-1185">Reference proteome</keyword>
<feature type="region of interest" description="Disordered" evidence="1">
    <location>
        <begin position="103"/>
        <end position="173"/>
    </location>
</feature>
<evidence type="ECO:0000256" key="1">
    <source>
        <dbReference type="SAM" id="MobiDB-lite"/>
    </source>
</evidence>
<comment type="caution">
    <text evidence="2">The sequence shown here is derived from an EMBL/GenBank/DDBJ whole genome shotgun (WGS) entry which is preliminary data.</text>
</comment>
<dbReference type="AlphaFoldDB" id="A0A8J2WYR6"/>